<keyword evidence="1" id="KW-1133">Transmembrane helix</keyword>
<dbReference type="Proteomes" id="UP001153712">
    <property type="component" value="Chromosome 12"/>
</dbReference>
<sequence>MNIVQLSIVGVFISILLVTLIYPIPWTTLKYEQPEPPPKNVASFSDLIKLGSSFMPVPRSTMYKQMKPTALKKMMHLCRQFVDILPKRFGT</sequence>
<evidence type="ECO:0000313" key="3">
    <source>
        <dbReference type="Proteomes" id="UP001153712"/>
    </source>
</evidence>
<protein>
    <submittedName>
        <fullName evidence="2">Uncharacterized protein</fullName>
    </submittedName>
</protein>
<feature type="transmembrane region" description="Helical" evidence="1">
    <location>
        <begin position="6"/>
        <end position="24"/>
    </location>
</feature>
<name>A0A9N9TF53_PHYSR</name>
<organism evidence="2 3">
    <name type="scientific">Phyllotreta striolata</name>
    <name type="common">Striped flea beetle</name>
    <name type="synonym">Crioceris striolata</name>
    <dbReference type="NCBI Taxonomy" id="444603"/>
    <lineage>
        <taxon>Eukaryota</taxon>
        <taxon>Metazoa</taxon>
        <taxon>Ecdysozoa</taxon>
        <taxon>Arthropoda</taxon>
        <taxon>Hexapoda</taxon>
        <taxon>Insecta</taxon>
        <taxon>Pterygota</taxon>
        <taxon>Neoptera</taxon>
        <taxon>Endopterygota</taxon>
        <taxon>Coleoptera</taxon>
        <taxon>Polyphaga</taxon>
        <taxon>Cucujiformia</taxon>
        <taxon>Chrysomeloidea</taxon>
        <taxon>Chrysomelidae</taxon>
        <taxon>Galerucinae</taxon>
        <taxon>Alticini</taxon>
        <taxon>Phyllotreta</taxon>
    </lineage>
</organism>
<accession>A0A9N9TF53</accession>
<keyword evidence="3" id="KW-1185">Reference proteome</keyword>
<evidence type="ECO:0000313" key="2">
    <source>
        <dbReference type="EMBL" id="CAG9856898.1"/>
    </source>
</evidence>
<keyword evidence="1" id="KW-0812">Transmembrane</keyword>
<reference evidence="2" key="1">
    <citation type="submission" date="2022-01" db="EMBL/GenBank/DDBJ databases">
        <authorList>
            <person name="King R."/>
        </authorList>
    </citation>
    <scope>NUCLEOTIDE SEQUENCE</scope>
</reference>
<proteinExistence type="predicted"/>
<dbReference type="AlphaFoldDB" id="A0A9N9TF53"/>
<dbReference type="EMBL" id="OU900105">
    <property type="protein sequence ID" value="CAG9856898.1"/>
    <property type="molecule type" value="Genomic_DNA"/>
</dbReference>
<gene>
    <name evidence="2" type="ORF">PHYEVI_LOCUS3311</name>
</gene>
<keyword evidence="1" id="KW-0472">Membrane</keyword>
<evidence type="ECO:0000256" key="1">
    <source>
        <dbReference type="SAM" id="Phobius"/>
    </source>
</evidence>